<sequence length="59" mass="7021">MSRNISLHTDLQIVKKAFPKLREEPKPLEYDYLTLKTIRSSLLPNIPLFIKTMKERSYD</sequence>
<accession>A0ABV0C086</accession>
<evidence type="ECO:0000313" key="2">
    <source>
        <dbReference type="Proteomes" id="UP001409291"/>
    </source>
</evidence>
<protein>
    <submittedName>
        <fullName evidence="1">Uncharacterized protein</fullName>
    </submittedName>
</protein>
<dbReference type="Proteomes" id="UP001409291">
    <property type="component" value="Unassembled WGS sequence"/>
</dbReference>
<proteinExistence type="predicted"/>
<name>A0ABV0C086_9SPHI</name>
<reference evidence="1 2" key="1">
    <citation type="submission" date="2024-04" db="EMBL/GenBank/DDBJ databases">
        <title>WGS of bacteria from Torrens River.</title>
        <authorList>
            <person name="Wyrsch E.R."/>
            <person name="Drigo B."/>
        </authorList>
    </citation>
    <scope>NUCLEOTIDE SEQUENCE [LARGE SCALE GENOMIC DNA]</scope>
    <source>
        <strain evidence="1 2">TWI391</strain>
    </source>
</reference>
<gene>
    <name evidence="1" type="ORF">ABE541_23015</name>
</gene>
<evidence type="ECO:0000313" key="1">
    <source>
        <dbReference type="EMBL" id="MEN5380157.1"/>
    </source>
</evidence>
<keyword evidence="2" id="KW-1185">Reference proteome</keyword>
<organism evidence="1 2">
    <name type="scientific">Sphingobacterium kitahiroshimense</name>
    <dbReference type="NCBI Taxonomy" id="470446"/>
    <lineage>
        <taxon>Bacteria</taxon>
        <taxon>Pseudomonadati</taxon>
        <taxon>Bacteroidota</taxon>
        <taxon>Sphingobacteriia</taxon>
        <taxon>Sphingobacteriales</taxon>
        <taxon>Sphingobacteriaceae</taxon>
        <taxon>Sphingobacterium</taxon>
    </lineage>
</organism>
<comment type="caution">
    <text evidence="1">The sequence shown here is derived from an EMBL/GenBank/DDBJ whole genome shotgun (WGS) entry which is preliminary data.</text>
</comment>
<dbReference type="EMBL" id="JBDJNQ010000014">
    <property type="protein sequence ID" value="MEN5380157.1"/>
    <property type="molecule type" value="Genomic_DNA"/>
</dbReference>
<dbReference type="RefSeq" id="WP_132840179.1">
    <property type="nucleotide sequence ID" value="NZ_JBDJNQ010000014.1"/>
</dbReference>